<dbReference type="AlphaFoldDB" id="A0A1I8A9U3"/>
<proteinExistence type="predicted"/>
<protein>
    <submittedName>
        <fullName evidence="3">Uncharacterized protein</fullName>
    </submittedName>
</protein>
<feature type="transmembrane region" description="Helical" evidence="1">
    <location>
        <begin position="121"/>
        <end position="141"/>
    </location>
</feature>
<sequence length="178" mass="20537">MFPSFIIVFVFIVPPLRTTTFTNPKRRIHQTASTVIQRLQFYVKESFSSSTSEKSPGAFSVSENRSQVLKVHGAQAYKSALRNSQNVQFNVPPVWCTFSKVFSRSSNPKITHFSDRTMKSLIILLITFAAFLAVAEAQWGFYGHPHFYGPPHYHPPHPPYWHPPHYHYDPYHGPHWHG</sequence>
<evidence type="ECO:0000313" key="3">
    <source>
        <dbReference type="WBParaSite" id="L893_g3552.t1"/>
    </source>
</evidence>
<dbReference type="Proteomes" id="UP000095287">
    <property type="component" value="Unplaced"/>
</dbReference>
<dbReference type="WBParaSite" id="L893_g3552.t1">
    <property type="protein sequence ID" value="L893_g3552.t1"/>
    <property type="gene ID" value="L893_g3552"/>
</dbReference>
<evidence type="ECO:0000256" key="1">
    <source>
        <dbReference type="SAM" id="Phobius"/>
    </source>
</evidence>
<keyword evidence="1" id="KW-1133">Transmembrane helix</keyword>
<name>A0A1I8A9U3_9BILA</name>
<organism evidence="2 3">
    <name type="scientific">Steinernema glaseri</name>
    <dbReference type="NCBI Taxonomy" id="37863"/>
    <lineage>
        <taxon>Eukaryota</taxon>
        <taxon>Metazoa</taxon>
        <taxon>Ecdysozoa</taxon>
        <taxon>Nematoda</taxon>
        <taxon>Chromadorea</taxon>
        <taxon>Rhabditida</taxon>
        <taxon>Tylenchina</taxon>
        <taxon>Panagrolaimomorpha</taxon>
        <taxon>Strongyloidoidea</taxon>
        <taxon>Steinernematidae</taxon>
        <taxon>Steinernema</taxon>
    </lineage>
</organism>
<keyword evidence="1" id="KW-0472">Membrane</keyword>
<accession>A0A1I8A9U3</accession>
<keyword evidence="1" id="KW-0812">Transmembrane</keyword>
<evidence type="ECO:0000313" key="2">
    <source>
        <dbReference type="Proteomes" id="UP000095287"/>
    </source>
</evidence>
<reference evidence="3" key="1">
    <citation type="submission" date="2016-11" db="UniProtKB">
        <authorList>
            <consortium name="WormBaseParasite"/>
        </authorList>
    </citation>
    <scope>IDENTIFICATION</scope>
</reference>
<keyword evidence="2" id="KW-1185">Reference proteome</keyword>